<evidence type="ECO:0000259" key="2">
    <source>
        <dbReference type="Pfam" id="PF00882"/>
    </source>
</evidence>
<dbReference type="Proteomes" id="UP001216139">
    <property type="component" value="Chromosome"/>
</dbReference>
<sequence length="429" mass="49048">MLRVLSRSLFLIFFCTCISITSVSAYAILAHEAIVDACWNKDIKPMLKERFPMATDSDIQVAHSYVYGGAMIPDMGYLPMGSAYFSDLMHYVRSGYMIQNLLSEAQTLNEYAFALGALSHYLADEYGHSRATNRTVPTVYKDLRKKYGNYITYGDDHVSHSRIEFSYDVLQIARGNYNSDSYHEFIGFNVSKPVLERAFLKTYGERLDDVFGNFEGSVSTFRWGVKNLMPTLVKKTWKSEKDSILKRQPGMTEKKFKYKMKKREYHQEFGKGESKPGFWANTLSWIINALPKIGPLKTLKYVDPGKDGEKFFIHSFDTILVCYKQDLQAVRDHTLYLKDIDFDTGRPTQIGEYALADQTYADWLISLQKKNFQYLNPALKEHLLNYYVDPQNIPASKKFPINCDDVETALAALKVAPTVTDTARVAGGR</sequence>
<accession>A0ABY7T3V1</accession>
<organism evidence="3 4">
    <name type="scientific">Mucilaginibacter jinjuensis</name>
    <dbReference type="NCBI Taxonomy" id="1176721"/>
    <lineage>
        <taxon>Bacteria</taxon>
        <taxon>Pseudomonadati</taxon>
        <taxon>Bacteroidota</taxon>
        <taxon>Sphingobacteriia</taxon>
        <taxon>Sphingobacteriales</taxon>
        <taxon>Sphingobacteriaceae</taxon>
        <taxon>Mucilaginibacter</taxon>
    </lineage>
</organism>
<dbReference type="Pfam" id="PF00882">
    <property type="entry name" value="Zn_dep_PLPC"/>
    <property type="match status" value="1"/>
</dbReference>
<dbReference type="InterPro" id="IPR029002">
    <property type="entry name" value="PLPC/GPLD1"/>
</dbReference>
<proteinExistence type="predicted"/>
<gene>
    <name evidence="3" type="ORF">PQO05_19215</name>
</gene>
<keyword evidence="1" id="KW-0732">Signal</keyword>
<evidence type="ECO:0000313" key="4">
    <source>
        <dbReference type="Proteomes" id="UP001216139"/>
    </source>
</evidence>
<keyword evidence="4" id="KW-1185">Reference proteome</keyword>
<dbReference type="EMBL" id="CP117167">
    <property type="protein sequence ID" value="WCT10870.1"/>
    <property type="molecule type" value="Genomic_DNA"/>
</dbReference>
<dbReference type="RefSeq" id="WP_273629060.1">
    <property type="nucleotide sequence ID" value="NZ_CP117167.1"/>
</dbReference>
<name>A0ABY7T3V1_9SPHI</name>
<evidence type="ECO:0000313" key="3">
    <source>
        <dbReference type="EMBL" id="WCT10870.1"/>
    </source>
</evidence>
<feature type="chain" id="PRO_5045701390" evidence="1">
    <location>
        <begin position="28"/>
        <end position="429"/>
    </location>
</feature>
<reference evidence="3 4" key="1">
    <citation type="submission" date="2023-02" db="EMBL/GenBank/DDBJ databases">
        <title>Genome sequence of Mucilaginibacter jinjuensis strain KACC 16571.</title>
        <authorList>
            <person name="Kim S."/>
            <person name="Heo J."/>
            <person name="Kwon S.-W."/>
        </authorList>
    </citation>
    <scope>NUCLEOTIDE SEQUENCE [LARGE SCALE GENOMIC DNA]</scope>
    <source>
        <strain evidence="3 4">KACC 16571</strain>
    </source>
</reference>
<protein>
    <submittedName>
        <fullName evidence="3">Zinc dependent phospholipase C family protein</fullName>
    </submittedName>
</protein>
<evidence type="ECO:0000256" key="1">
    <source>
        <dbReference type="SAM" id="SignalP"/>
    </source>
</evidence>
<feature type="domain" description="Phospholipase C/D" evidence="2">
    <location>
        <begin position="31"/>
        <end position="211"/>
    </location>
</feature>
<feature type="signal peptide" evidence="1">
    <location>
        <begin position="1"/>
        <end position="27"/>
    </location>
</feature>